<gene>
    <name evidence="1" type="ORF">CCE01nite_15660</name>
</gene>
<dbReference type="AlphaFoldDB" id="A0A4Y3KUN3"/>
<keyword evidence="2" id="KW-1185">Reference proteome</keyword>
<accession>A0A4Y3KUN3</accession>
<evidence type="ECO:0000313" key="1">
    <source>
        <dbReference type="EMBL" id="GEA87617.1"/>
    </source>
</evidence>
<protein>
    <recommendedName>
        <fullName evidence="3">Ribbon-helix-helix protein CopG domain-containing protein</fullName>
    </recommendedName>
</protein>
<evidence type="ECO:0008006" key="3">
    <source>
        <dbReference type="Google" id="ProtNLM"/>
    </source>
</evidence>
<proteinExistence type="predicted"/>
<organism evidence="1 2">
    <name type="scientific">Cellulomonas cellasea</name>
    <dbReference type="NCBI Taxonomy" id="43670"/>
    <lineage>
        <taxon>Bacteria</taxon>
        <taxon>Bacillati</taxon>
        <taxon>Actinomycetota</taxon>
        <taxon>Actinomycetes</taxon>
        <taxon>Micrococcales</taxon>
        <taxon>Cellulomonadaceae</taxon>
        <taxon>Cellulomonas</taxon>
    </lineage>
</organism>
<dbReference type="EMBL" id="BJLR01000016">
    <property type="protein sequence ID" value="GEA87617.1"/>
    <property type="molecule type" value="Genomic_DNA"/>
</dbReference>
<name>A0A4Y3KUN3_9CELL</name>
<dbReference type="Proteomes" id="UP000317046">
    <property type="component" value="Unassembled WGS sequence"/>
</dbReference>
<dbReference type="RefSeq" id="WP_141372149.1">
    <property type="nucleotide sequence ID" value="NZ_BJLR01000016.1"/>
</dbReference>
<sequence>MTETTTVRVRASTRDELNALSAERGVPVEAVIRDGIALLRREQWRRQAEIDARAAAADPQDRAEVASILSDLLG</sequence>
<evidence type="ECO:0000313" key="2">
    <source>
        <dbReference type="Proteomes" id="UP000317046"/>
    </source>
</evidence>
<comment type="caution">
    <text evidence="1">The sequence shown here is derived from an EMBL/GenBank/DDBJ whole genome shotgun (WGS) entry which is preliminary data.</text>
</comment>
<reference evidence="1" key="1">
    <citation type="submission" date="2019-06" db="EMBL/GenBank/DDBJ databases">
        <title>Whole genome shotgun sequence of Cellulomonas cellasea NBRC 3753.</title>
        <authorList>
            <person name="Hosoyama A."/>
            <person name="Uohara A."/>
            <person name="Ohji S."/>
            <person name="Ichikawa N."/>
        </authorList>
    </citation>
    <scope>NUCLEOTIDE SEQUENCE [LARGE SCALE GENOMIC DNA]</scope>
    <source>
        <strain evidence="1">NBRC 3753</strain>
    </source>
</reference>